<feature type="compositionally biased region" description="Basic and acidic residues" evidence="2">
    <location>
        <begin position="149"/>
        <end position="158"/>
    </location>
</feature>
<dbReference type="GO" id="GO:0032040">
    <property type="term" value="C:small-subunit processome"/>
    <property type="evidence" value="ECO:0007669"/>
    <property type="project" value="TreeGrafter"/>
</dbReference>
<feature type="region of interest" description="Disordered" evidence="2">
    <location>
        <begin position="228"/>
        <end position="254"/>
    </location>
</feature>
<dbReference type="EMBL" id="BMAT01010188">
    <property type="protein sequence ID" value="GFS22005.1"/>
    <property type="molecule type" value="Genomic_DNA"/>
</dbReference>
<reference evidence="3 4" key="1">
    <citation type="journal article" date="2021" name="Elife">
        <title>Chloroplast acquisition without the gene transfer in kleptoplastic sea slugs, Plakobranchus ocellatus.</title>
        <authorList>
            <person name="Maeda T."/>
            <person name="Takahashi S."/>
            <person name="Yoshida T."/>
            <person name="Shimamura S."/>
            <person name="Takaki Y."/>
            <person name="Nagai Y."/>
            <person name="Toyoda A."/>
            <person name="Suzuki Y."/>
            <person name="Arimoto A."/>
            <person name="Ishii H."/>
            <person name="Satoh N."/>
            <person name="Nishiyama T."/>
            <person name="Hasebe M."/>
            <person name="Maruyama T."/>
            <person name="Minagawa J."/>
            <person name="Obokata J."/>
            <person name="Shigenobu S."/>
        </authorList>
    </citation>
    <scope>NUCLEOTIDE SEQUENCE [LARGE SCALE GENOMIC DNA]</scope>
</reference>
<dbReference type="AlphaFoldDB" id="A0AAV4JHZ1"/>
<comment type="caution">
    <text evidence="3">The sequence shown here is derived from an EMBL/GenBank/DDBJ whole genome shotgun (WGS) entry which is preliminary data.</text>
</comment>
<dbReference type="PANTHER" id="PTHR13237:SF9">
    <property type="entry name" value="NEUROGUIDIN"/>
    <property type="match status" value="1"/>
</dbReference>
<protein>
    <submittedName>
        <fullName evidence="3">Neuroguidin-like</fullName>
    </submittedName>
</protein>
<evidence type="ECO:0000313" key="3">
    <source>
        <dbReference type="EMBL" id="GFS22005.1"/>
    </source>
</evidence>
<accession>A0AAV4JHZ1</accession>
<sequence length="254" mass="28619">MADAEVEIEIPEALSLFKEIKKSSGECLQHVRALTAKIQESPKLPHGMSFLDVKNQLMGSYMANLALLMDKKTSGQSVKNHHSIDRLVEIRTVLEKMRPIEHKLKYQINKVVTAYKDKKQDPSDPRKFKANFGAFANASESDSSEDEDTKEKDDDKPKTYVAPKLAPESRDMHRIRDNRKVKERTEYEENNFMRLPVSKKESAGMKKMGTMSALGALADFEDMGDMGGSAKNGPANKKRKIAQKVSLSCMVHED</sequence>
<evidence type="ECO:0000256" key="1">
    <source>
        <dbReference type="ARBA" id="ARBA00010979"/>
    </source>
</evidence>
<evidence type="ECO:0000256" key="2">
    <source>
        <dbReference type="SAM" id="MobiDB-lite"/>
    </source>
</evidence>
<keyword evidence="4" id="KW-1185">Reference proteome</keyword>
<proteinExistence type="inferred from homology"/>
<dbReference type="Pfam" id="PF04000">
    <property type="entry name" value="Sas10_Utp3"/>
    <property type="match status" value="1"/>
</dbReference>
<comment type="similarity">
    <text evidence="1">Belongs to the SAS10 family.</text>
</comment>
<dbReference type="Proteomes" id="UP000762676">
    <property type="component" value="Unassembled WGS sequence"/>
</dbReference>
<feature type="region of interest" description="Disordered" evidence="2">
    <location>
        <begin position="134"/>
        <end position="162"/>
    </location>
</feature>
<dbReference type="PANTHER" id="PTHR13237">
    <property type="entry name" value="SOMETHING ABOUT SILENCING PROTEIN 10-RELATED"/>
    <property type="match status" value="1"/>
</dbReference>
<dbReference type="GO" id="GO:0000462">
    <property type="term" value="P:maturation of SSU-rRNA from tricistronic rRNA transcript (SSU-rRNA, 5.8S rRNA, LSU-rRNA)"/>
    <property type="evidence" value="ECO:0007669"/>
    <property type="project" value="TreeGrafter"/>
</dbReference>
<dbReference type="InterPro" id="IPR007146">
    <property type="entry name" value="Sas10/Utp3/C1D"/>
</dbReference>
<organism evidence="3 4">
    <name type="scientific">Elysia marginata</name>
    <dbReference type="NCBI Taxonomy" id="1093978"/>
    <lineage>
        <taxon>Eukaryota</taxon>
        <taxon>Metazoa</taxon>
        <taxon>Spiralia</taxon>
        <taxon>Lophotrochozoa</taxon>
        <taxon>Mollusca</taxon>
        <taxon>Gastropoda</taxon>
        <taxon>Heterobranchia</taxon>
        <taxon>Euthyneura</taxon>
        <taxon>Panpulmonata</taxon>
        <taxon>Sacoglossa</taxon>
        <taxon>Placobranchoidea</taxon>
        <taxon>Plakobranchidae</taxon>
        <taxon>Elysia</taxon>
    </lineage>
</organism>
<evidence type="ECO:0000313" key="4">
    <source>
        <dbReference type="Proteomes" id="UP000762676"/>
    </source>
</evidence>
<name>A0AAV4JHZ1_9GAST</name>
<gene>
    <name evidence="3" type="ORF">ElyMa_005098000</name>
</gene>